<dbReference type="GO" id="GO:0051539">
    <property type="term" value="F:4 iron, 4 sulfur cluster binding"/>
    <property type="evidence" value="ECO:0007669"/>
    <property type="project" value="UniProtKB-KW"/>
</dbReference>
<feature type="domain" description="4Fe-4S ferredoxin-type" evidence="6">
    <location>
        <begin position="154"/>
        <end position="183"/>
    </location>
</feature>
<evidence type="ECO:0000313" key="10">
    <source>
        <dbReference type="Proteomes" id="UP000305526"/>
    </source>
</evidence>
<evidence type="ECO:0000256" key="4">
    <source>
        <dbReference type="ARBA" id="ARBA00023004"/>
    </source>
</evidence>
<dbReference type="Pfam" id="PF12838">
    <property type="entry name" value="Fer4_7"/>
    <property type="match status" value="1"/>
</dbReference>
<evidence type="ECO:0000256" key="1">
    <source>
        <dbReference type="ARBA" id="ARBA00022485"/>
    </source>
</evidence>
<sequence length="189" mass="21125">MTKKNERYYQAFLQHNHISRRGLLRGVFNAGQKAQQQISSEVYQRQATRPPQAVAEPLFLKFCNGCGDCVSACPYGLIRLQNQKALLEIDFCSCDLCGKCTETCQTGALHHEVRSDTELRPHFSHLCLRQKGRSCTLCETSCATNAISFDRASQKIILDTESCNGCGECKISCPSHYIELKLKPSSVLT</sequence>
<dbReference type="EMBL" id="VDGV01000057">
    <property type="protein sequence ID" value="TNG91579.1"/>
    <property type="molecule type" value="Genomic_DNA"/>
</dbReference>
<name>A0A4R3XXB7_9PAST</name>
<dbReference type="Pfam" id="PF13187">
    <property type="entry name" value="Fer4_9"/>
    <property type="match status" value="1"/>
</dbReference>
<dbReference type="PANTHER" id="PTHR24960:SF79">
    <property type="entry name" value="PHOTOSYSTEM I IRON-SULFUR CENTER"/>
    <property type="match status" value="1"/>
</dbReference>
<keyword evidence="5" id="KW-0411">Iron-sulfur</keyword>
<dbReference type="SUPFAM" id="SSF54862">
    <property type="entry name" value="4Fe-4S ferredoxins"/>
    <property type="match status" value="1"/>
</dbReference>
<evidence type="ECO:0000256" key="2">
    <source>
        <dbReference type="ARBA" id="ARBA00022723"/>
    </source>
</evidence>
<dbReference type="NCBIfam" id="TIGR00402">
    <property type="entry name" value="napF"/>
    <property type="match status" value="1"/>
</dbReference>
<proteinExistence type="predicted"/>
<dbReference type="InterPro" id="IPR017896">
    <property type="entry name" value="4Fe4S_Fe-S-bd"/>
</dbReference>
<reference evidence="8 10" key="2">
    <citation type="submission" date="2019-05" db="EMBL/GenBank/DDBJ databases">
        <title>Pasteurellaceae isolates from reptiles.</title>
        <authorList>
            <person name="Bojesen A.M."/>
            <person name="Lund E."/>
        </authorList>
    </citation>
    <scope>NUCLEOTIDE SEQUENCE [LARGE SCALE GENOMIC DNA]</scope>
    <source>
        <strain evidence="8 10">ELNT2x</strain>
    </source>
</reference>
<dbReference type="PANTHER" id="PTHR24960">
    <property type="entry name" value="PHOTOSYSTEM I IRON-SULFUR CENTER-RELATED"/>
    <property type="match status" value="1"/>
</dbReference>
<keyword evidence="3" id="KW-0677">Repeat</keyword>
<comment type="caution">
    <text evidence="7">The sequence shown here is derived from an EMBL/GenBank/DDBJ whole genome shotgun (WGS) entry which is preliminary data.</text>
</comment>
<feature type="domain" description="4Fe-4S ferredoxin-type" evidence="6">
    <location>
        <begin position="85"/>
        <end position="114"/>
    </location>
</feature>
<gene>
    <name evidence="8" type="primary">napF</name>
    <name evidence="7" type="ORF">EDC16_11423</name>
    <name evidence="8" type="ORF">FHQ21_07285</name>
</gene>
<dbReference type="InterPro" id="IPR050157">
    <property type="entry name" value="PSI_iron-sulfur_center"/>
</dbReference>
<dbReference type="Proteomes" id="UP000305526">
    <property type="component" value="Unassembled WGS sequence"/>
</dbReference>
<dbReference type="SUPFAM" id="SSF46548">
    <property type="entry name" value="alpha-helical ferredoxin"/>
    <property type="match status" value="1"/>
</dbReference>
<keyword evidence="2" id="KW-0479">Metal-binding</keyword>
<keyword evidence="4" id="KW-0408">Iron</keyword>
<dbReference type="Gene3D" id="3.30.70.20">
    <property type="match status" value="2"/>
</dbReference>
<keyword evidence="10" id="KW-1185">Reference proteome</keyword>
<dbReference type="GO" id="GO:0046872">
    <property type="term" value="F:metal ion binding"/>
    <property type="evidence" value="ECO:0007669"/>
    <property type="project" value="UniProtKB-KW"/>
</dbReference>
<dbReference type="AlphaFoldDB" id="A0A4R3XXB7"/>
<keyword evidence="1" id="KW-0004">4Fe-4S</keyword>
<dbReference type="PROSITE" id="PS51379">
    <property type="entry name" value="4FE4S_FER_2"/>
    <property type="match status" value="3"/>
</dbReference>
<dbReference type="RefSeq" id="WP_132968036.1">
    <property type="nucleotide sequence ID" value="NZ_LEKL01000027.1"/>
</dbReference>
<protein>
    <submittedName>
        <fullName evidence="7">Ferredoxin-type protein NapF</fullName>
    </submittedName>
</protein>
<evidence type="ECO:0000313" key="8">
    <source>
        <dbReference type="EMBL" id="TNG91579.1"/>
    </source>
</evidence>
<dbReference type="Proteomes" id="UP000294619">
    <property type="component" value="Unassembled WGS sequence"/>
</dbReference>
<accession>A0A4R3XXB7</accession>
<dbReference type="EMBL" id="SMCP01000014">
    <property type="protein sequence ID" value="TCV83657.1"/>
    <property type="molecule type" value="Genomic_DNA"/>
</dbReference>
<reference evidence="7 9" key="1">
    <citation type="submission" date="2019-03" db="EMBL/GenBank/DDBJ databases">
        <title>Genomic Encyclopedia of Type Strains, Phase IV (KMG-IV): sequencing the most valuable type-strain genomes for metagenomic binning, comparative biology and taxonomic classification.</title>
        <authorList>
            <person name="Goeker M."/>
        </authorList>
    </citation>
    <scope>NUCLEOTIDE SEQUENCE [LARGE SCALE GENOMIC DNA]</scope>
    <source>
        <strain evidence="7 9">DSM 28140</strain>
    </source>
</reference>
<dbReference type="InterPro" id="IPR004496">
    <property type="entry name" value="NapF"/>
</dbReference>
<evidence type="ECO:0000313" key="9">
    <source>
        <dbReference type="Proteomes" id="UP000294619"/>
    </source>
</evidence>
<evidence type="ECO:0000256" key="3">
    <source>
        <dbReference type="ARBA" id="ARBA00022737"/>
    </source>
</evidence>
<evidence type="ECO:0000313" key="7">
    <source>
        <dbReference type="EMBL" id="TCV83657.1"/>
    </source>
</evidence>
<organism evidence="7 9">
    <name type="scientific">Testudinibacter aquarius</name>
    <dbReference type="NCBI Taxonomy" id="1524974"/>
    <lineage>
        <taxon>Bacteria</taxon>
        <taxon>Pseudomonadati</taxon>
        <taxon>Pseudomonadota</taxon>
        <taxon>Gammaproteobacteria</taxon>
        <taxon>Pasteurellales</taxon>
        <taxon>Pasteurellaceae</taxon>
        <taxon>Testudinibacter</taxon>
    </lineage>
</organism>
<evidence type="ECO:0000256" key="5">
    <source>
        <dbReference type="ARBA" id="ARBA00023014"/>
    </source>
</evidence>
<dbReference type="InterPro" id="IPR017900">
    <property type="entry name" value="4Fe4S_Fe_S_CS"/>
</dbReference>
<evidence type="ECO:0000259" key="6">
    <source>
        <dbReference type="PROSITE" id="PS51379"/>
    </source>
</evidence>
<dbReference type="PROSITE" id="PS00198">
    <property type="entry name" value="4FE4S_FER_1"/>
    <property type="match status" value="2"/>
</dbReference>
<feature type="domain" description="4Fe-4S ferredoxin-type" evidence="6">
    <location>
        <begin position="51"/>
        <end position="83"/>
    </location>
</feature>